<dbReference type="AlphaFoldDB" id="A0A179FI91"/>
<keyword evidence="4" id="KW-1185">Reference proteome</keyword>
<dbReference type="SUPFAM" id="SSF51445">
    <property type="entry name" value="(Trans)glycosidases"/>
    <property type="match status" value="1"/>
</dbReference>
<reference evidence="3 4" key="1">
    <citation type="journal article" date="2016" name="PLoS Pathog.">
        <title>Biosynthesis of antibiotic leucinostatins in bio-control fungus Purpureocillium lilacinum and their inhibition on phytophthora revealed by genome mining.</title>
        <authorList>
            <person name="Wang G."/>
            <person name="Liu Z."/>
            <person name="Lin R."/>
            <person name="Li E."/>
            <person name="Mao Z."/>
            <person name="Ling J."/>
            <person name="Yang Y."/>
            <person name="Yin W.B."/>
            <person name="Xie B."/>
        </authorList>
    </citation>
    <scope>NUCLEOTIDE SEQUENCE [LARGE SCALE GENOMIC DNA]</scope>
    <source>
        <strain evidence="3">170</strain>
    </source>
</reference>
<gene>
    <name evidence="3" type="ORF">VFPPC_06394</name>
</gene>
<comment type="caution">
    <text evidence="3">The sequence shown here is derived from an EMBL/GenBank/DDBJ whole genome shotgun (WGS) entry which is preliminary data.</text>
</comment>
<dbReference type="KEGG" id="pchm:VFPPC_06394"/>
<keyword evidence="2" id="KW-0119">Carbohydrate metabolism</keyword>
<evidence type="ECO:0000313" key="3">
    <source>
        <dbReference type="EMBL" id="OAQ65252.1"/>
    </source>
</evidence>
<dbReference type="PANTHER" id="PTHR31268">
    <property type="match status" value="1"/>
</dbReference>
<protein>
    <submittedName>
        <fullName evidence="3">(Trans)glycosidase</fullName>
    </submittedName>
</protein>
<dbReference type="Proteomes" id="UP000078397">
    <property type="component" value="Unassembled WGS sequence"/>
</dbReference>
<name>A0A179FI91_METCM</name>
<sequence length="762" mass="83886">MYRIGHTEPWTTAEQEAKANSIIVLAPQVSDLGKKSASLNDYLEDLNRDLKVRLLSDSANAEVTSWLVETPVAPAPGEFPHMEQVMLGQPFGGKFLRWFGISRNKKSWMAPRQGKSYFKIDVSAIFCSFLNARGQHLQVLGLSGLENVMTVFGDNNEGALMIKIRNERPFPGYGRVIVSVGDDFDRALESTMQQARAIFRSVELPNPEAGDRMSSGVERSWADQWLNGLLYRPPVNDGKLLTAEGIAASLDTLTSKGINLSGVILPDAWQNVDHSKPSRYHAGLVDFEADTTSLKLGLKDIISNIKTKHQSIRQVILSHPIFGHWGGISSNGRLTENYATIPVERSEAIQPGENINLTIPLIAPEDIKRFYHDYYSFLSSCNITSVQADAVYLLETLSSASSRCSIADRYLDAQHAAAQVNFNEHSLVSMSLAPCALFHTLKVSETDRKQVVRNSAAFPNHKEYIFVNAHNAILSAAVGNIPDWGPIESTSELGAFHIAARNISGGPLQISSFDGSDEDDMRLVQQVSGSTGLNKTVVLRPTGLGRAINPYIAREDNALLKIGNTHDTEFSTISFLGLFNTADQTATELIRLQDFPRVNPQQKYIIKTSSSGVISNFENGDSSSSLLVHLQPSKFEVLSACPLKEISQAGAKSNFQVAVLGLQGKLIGATAIMSSAYELEDGQLCVKAVLKSLGILEFYISNLSQRTIDESKMKLRIQGKKLSSCPFVVDVTRRVLSVDLEYIWKTEKIESKTDEIYVELLI</sequence>
<dbReference type="InterPro" id="IPR017853">
    <property type="entry name" value="GH"/>
</dbReference>
<accession>A0A179FI91</accession>
<dbReference type="RefSeq" id="XP_018142566.1">
    <property type="nucleotide sequence ID" value="XM_018285432.1"/>
</dbReference>
<dbReference type="GeneID" id="28849426"/>
<evidence type="ECO:0000256" key="1">
    <source>
        <dbReference type="ARBA" id="ARBA00007240"/>
    </source>
</evidence>
<dbReference type="EMBL" id="LSBJ02000005">
    <property type="protein sequence ID" value="OAQ65252.1"/>
    <property type="molecule type" value="Genomic_DNA"/>
</dbReference>
<dbReference type="GO" id="GO:0016798">
    <property type="term" value="F:hydrolase activity, acting on glycosyl bonds"/>
    <property type="evidence" value="ECO:0007669"/>
    <property type="project" value="UniProtKB-KW"/>
</dbReference>
<proteinExistence type="inferred from homology"/>
<comment type="similarity">
    <text evidence="1">Belongs to the glycosyl hydrolases 36 family.</text>
</comment>
<dbReference type="PANTHER" id="PTHR31268:SF32">
    <property type="entry name" value="GALACTINOL--SUCROSE GALACTOSYLTRANSFERASE 2-RELATED"/>
    <property type="match status" value="1"/>
</dbReference>
<organism evidence="3 4">
    <name type="scientific">Pochonia chlamydosporia 170</name>
    <dbReference type="NCBI Taxonomy" id="1380566"/>
    <lineage>
        <taxon>Eukaryota</taxon>
        <taxon>Fungi</taxon>
        <taxon>Dikarya</taxon>
        <taxon>Ascomycota</taxon>
        <taxon>Pezizomycotina</taxon>
        <taxon>Sordariomycetes</taxon>
        <taxon>Hypocreomycetidae</taxon>
        <taxon>Hypocreales</taxon>
        <taxon>Clavicipitaceae</taxon>
        <taxon>Pochonia</taxon>
    </lineage>
</organism>
<evidence type="ECO:0000256" key="2">
    <source>
        <dbReference type="ARBA" id="ARBA00023277"/>
    </source>
</evidence>
<dbReference type="InterPro" id="IPR008811">
    <property type="entry name" value="Glycosyl_hydrolases_36"/>
</dbReference>
<dbReference type="OrthoDB" id="4664297at2759"/>
<dbReference type="Pfam" id="PF05691">
    <property type="entry name" value="Raffinose_syn"/>
    <property type="match status" value="1"/>
</dbReference>
<evidence type="ECO:0000313" key="4">
    <source>
        <dbReference type="Proteomes" id="UP000078397"/>
    </source>
</evidence>